<dbReference type="EMBL" id="JAAAID010001203">
    <property type="protein sequence ID" value="KAG0011133.1"/>
    <property type="molecule type" value="Genomic_DNA"/>
</dbReference>
<reference evidence="2" key="1">
    <citation type="journal article" date="2020" name="Fungal Divers.">
        <title>Resolving the Mortierellaceae phylogeny through synthesis of multi-gene phylogenetics and phylogenomics.</title>
        <authorList>
            <person name="Vandepol N."/>
            <person name="Liber J."/>
            <person name="Desiro A."/>
            <person name="Na H."/>
            <person name="Kennedy M."/>
            <person name="Barry K."/>
            <person name="Grigoriev I.V."/>
            <person name="Miller A.N."/>
            <person name="O'Donnell K."/>
            <person name="Stajich J.E."/>
            <person name="Bonito G."/>
        </authorList>
    </citation>
    <scope>NUCLEOTIDE SEQUENCE</scope>
    <source>
        <strain evidence="2">NRRL 2769</strain>
    </source>
</reference>
<evidence type="ECO:0000313" key="2">
    <source>
        <dbReference type="EMBL" id="KAG0011133.1"/>
    </source>
</evidence>
<dbReference type="Proteomes" id="UP000703661">
    <property type="component" value="Unassembled WGS sequence"/>
</dbReference>
<dbReference type="AlphaFoldDB" id="A0A9P6SY99"/>
<proteinExistence type="predicted"/>
<gene>
    <name evidence="2" type="ORF">BGZ80_000925</name>
</gene>
<name>A0A9P6SY99_9FUNG</name>
<evidence type="ECO:0000256" key="1">
    <source>
        <dbReference type="SAM" id="MobiDB-lite"/>
    </source>
</evidence>
<feature type="compositionally biased region" description="Low complexity" evidence="1">
    <location>
        <begin position="23"/>
        <end position="49"/>
    </location>
</feature>
<organism evidence="2 3">
    <name type="scientific">Entomortierella chlamydospora</name>
    <dbReference type="NCBI Taxonomy" id="101097"/>
    <lineage>
        <taxon>Eukaryota</taxon>
        <taxon>Fungi</taxon>
        <taxon>Fungi incertae sedis</taxon>
        <taxon>Mucoromycota</taxon>
        <taxon>Mortierellomycotina</taxon>
        <taxon>Mortierellomycetes</taxon>
        <taxon>Mortierellales</taxon>
        <taxon>Mortierellaceae</taxon>
        <taxon>Entomortierella</taxon>
    </lineage>
</organism>
<evidence type="ECO:0000313" key="3">
    <source>
        <dbReference type="Proteomes" id="UP000703661"/>
    </source>
</evidence>
<protein>
    <submittedName>
        <fullName evidence="2">Uncharacterized protein</fullName>
    </submittedName>
</protein>
<sequence length="103" mass="10780">MAHHEPADKSALSPITTTPPSPSSGGSRSINYVNNNNKNNDNNNNTGCSNCSCNRQADDSHSAAFNLQGSIPEDVVVVETPTTTTTDYAPAIDLASQTVTTTL</sequence>
<comment type="caution">
    <text evidence="2">The sequence shown here is derived from an EMBL/GenBank/DDBJ whole genome shotgun (WGS) entry which is preliminary data.</text>
</comment>
<accession>A0A9P6SY99</accession>
<keyword evidence="3" id="KW-1185">Reference proteome</keyword>
<feature type="region of interest" description="Disordered" evidence="1">
    <location>
        <begin position="1"/>
        <end position="49"/>
    </location>
</feature>